<feature type="transmembrane region" description="Helical" evidence="1">
    <location>
        <begin position="106"/>
        <end position="128"/>
    </location>
</feature>
<keyword evidence="3" id="KW-1185">Reference proteome</keyword>
<evidence type="ECO:0000256" key="1">
    <source>
        <dbReference type="SAM" id="Phobius"/>
    </source>
</evidence>
<feature type="transmembrane region" description="Helical" evidence="1">
    <location>
        <begin position="54"/>
        <end position="69"/>
    </location>
</feature>
<dbReference type="EMBL" id="JAEHOH010000018">
    <property type="protein sequence ID" value="MBK0419870.1"/>
    <property type="molecule type" value="Genomic_DNA"/>
</dbReference>
<reference evidence="2" key="1">
    <citation type="submission" date="2020-12" db="EMBL/GenBank/DDBJ databases">
        <title>Leucobacter sp. CAS1, isolated from Chromium sludge.</title>
        <authorList>
            <person name="Xu Z."/>
        </authorList>
    </citation>
    <scope>NUCLEOTIDE SEQUENCE</scope>
    <source>
        <strain evidence="2">CSA1</strain>
    </source>
</reference>
<feature type="transmembrane region" description="Helical" evidence="1">
    <location>
        <begin position="162"/>
        <end position="180"/>
    </location>
</feature>
<feature type="transmembrane region" description="Helical" evidence="1">
    <location>
        <begin position="30"/>
        <end position="48"/>
    </location>
</feature>
<evidence type="ECO:0000313" key="3">
    <source>
        <dbReference type="Proteomes" id="UP000608530"/>
    </source>
</evidence>
<proteinExistence type="predicted"/>
<accession>A0A934UVF9</accession>
<sequence>MLDASLGFLLLPLTIVLGGRIVLRASVTRLQWFAVATAAVAVAVKIALTPQVSWVTFVICTGYPVYFVLRRRFGLDNAAAFGVETAVLVPVAAVLVWSGAPLSMSLFEGIALLSVGVAGAAAMAAYLAAVRFLSLPVFGLLGYLEPVLLVVVAMLLGERPHGGDLVAYGLLAAALVTLGAENFRRRPVAPTV</sequence>
<feature type="transmembrane region" description="Helical" evidence="1">
    <location>
        <begin position="6"/>
        <end position="23"/>
    </location>
</feature>
<keyword evidence="1" id="KW-1133">Transmembrane helix</keyword>
<dbReference type="AlphaFoldDB" id="A0A934UVF9"/>
<dbReference type="RefSeq" id="WP_200116012.1">
    <property type="nucleotide sequence ID" value="NZ_JAEHOH010000018.1"/>
</dbReference>
<gene>
    <name evidence="2" type="ORF">JD276_12585</name>
</gene>
<keyword evidence="1" id="KW-0812">Transmembrane</keyword>
<keyword evidence="1" id="KW-0472">Membrane</keyword>
<comment type="caution">
    <text evidence="2">The sequence shown here is derived from an EMBL/GenBank/DDBJ whole genome shotgun (WGS) entry which is preliminary data.</text>
</comment>
<evidence type="ECO:0000313" key="2">
    <source>
        <dbReference type="EMBL" id="MBK0419870.1"/>
    </source>
</evidence>
<name>A0A934UVF9_9MICO</name>
<feature type="transmembrane region" description="Helical" evidence="1">
    <location>
        <begin position="81"/>
        <end position="100"/>
    </location>
</feature>
<protein>
    <recommendedName>
        <fullName evidence="4">EamA domain-containing protein</fullName>
    </recommendedName>
</protein>
<dbReference type="Proteomes" id="UP000608530">
    <property type="component" value="Unassembled WGS sequence"/>
</dbReference>
<evidence type="ECO:0008006" key="4">
    <source>
        <dbReference type="Google" id="ProtNLM"/>
    </source>
</evidence>
<feature type="transmembrane region" description="Helical" evidence="1">
    <location>
        <begin position="135"/>
        <end position="156"/>
    </location>
</feature>
<organism evidence="2 3">
    <name type="scientific">Leucobacter chromiisoli</name>
    <dbReference type="NCBI Taxonomy" id="2796471"/>
    <lineage>
        <taxon>Bacteria</taxon>
        <taxon>Bacillati</taxon>
        <taxon>Actinomycetota</taxon>
        <taxon>Actinomycetes</taxon>
        <taxon>Micrococcales</taxon>
        <taxon>Microbacteriaceae</taxon>
        <taxon>Leucobacter</taxon>
    </lineage>
</organism>